<protein>
    <submittedName>
        <fullName evidence="1">Uncharacterized protein</fullName>
    </submittedName>
</protein>
<keyword evidence="2" id="KW-1185">Reference proteome</keyword>
<dbReference type="EMBL" id="CAAALY010253486">
    <property type="protein sequence ID" value="VEL36893.1"/>
    <property type="molecule type" value="Genomic_DNA"/>
</dbReference>
<evidence type="ECO:0000313" key="2">
    <source>
        <dbReference type="Proteomes" id="UP000784294"/>
    </source>
</evidence>
<gene>
    <name evidence="1" type="ORF">PXEA_LOCUS30333</name>
</gene>
<reference evidence="1" key="1">
    <citation type="submission" date="2018-11" db="EMBL/GenBank/DDBJ databases">
        <authorList>
            <consortium name="Pathogen Informatics"/>
        </authorList>
    </citation>
    <scope>NUCLEOTIDE SEQUENCE</scope>
</reference>
<evidence type="ECO:0000313" key="1">
    <source>
        <dbReference type="EMBL" id="VEL36893.1"/>
    </source>
</evidence>
<comment type="caution">
    <text evidence="1">The sequence shown here is derived from an EMBL/GenBank/DDBJ whole genome shotgun (WGS) entry which is preliminary data.</text>
</comment>
<sequence length="241" mass="26656">MFAHVVDVMLGRYADLFDKAWENTKMLVKEAGSNAAPLSWRTLALIPGSSRQFRFVLNQPESLPLSGQLEQDIILDPIIAANQPIDKAPEFRMNGKSVIINATNIATSSSNFPISPEYLEHSEQHCSSSVDSASYSTPFFLEQKALQPTSWTMGSTNHSAKSVKTKAMAARWVQLPRIAGETHFGLQFRLFLIDHQGIGPSGPESRWVNIPRKLLANDVIDYVMSASTFSGSLINFTVTLK</sequence>
<accession>A0A3S5B0G4</accession>
<dbReference type="Proteomes" id="UP000784294">
    <property type="component" value="Unassembled WGS sequence"/>
</dbReference>
<name>A0A3S5B0G4_9PLAT</name>
<dbReference type="AlphaFoldDB" id="A0A3S5B0G4"/>
<proteinExistence type="predicted"/>
<organism evidence="1 2">
    <name type="scientific">Protopolystoma xenopodis</name>
    <dbReference type="NCBI Taxonomy" id="117903"/>
    <lineage>
        <taxon>Eukaryota</taxon>
        <taxon>Metazoa</taxon>
        <taxon>Spiralia</taxon>
        <taxon>Lophotrochozoa</taxon>
        <taxon>Platyhelminthes</taxon>
        <taxon>Monogenea</taxon>
        <taxon>Polyopisthocotylea</taxon>
        <taxon>Polystomatidea</taxon>
        <taxon>Polystomatidae</taxon>
        <taxon>Protopolystoma</taxon>
    </lineage>
</organism>